<evidence type="ECO:0000259" key="8">
    <source>
        <dbReference type="SMART" id="SM00701"/>
    </source>
</evidence>
<dbReference type="InterPro" id="IPR015510">
    <property type="entry name" value="PGRP"/>
</dbReference>
<organism evidence="9 10">
    <name type="scientific">Tribolium castaneum</name>
    <name type="common">Red flour beetle</name>
    <dbReference type="NCBI Taxonomy" id="7070"/>
    <lineage>
        <taxon>Eukaryota</taxon>
        <taxon>Metazoa</taxon>
        <taxon>Ecdysozoa</taxon>
        <taxon>Arthropoda</taxon>
        <taxon>Hexapoda</taxon>
        <taxon>Insecta</taxon>
        <taxon>Pterygota</taxon>
        <taxon>Neoptera</taxon>
        <taxon>Endopterygota</taxon>
        <taxon>Coleoptera</taxon>
        <taxon>Polyphaga</taxon>
        <taxon>Cucujiformia</taxon>
        <taxon>Tenebrionidae</taxon>
        <taxon>Tenebrionidae incertae sedis</taxon>
        <taxon>Tribolium</taxon>
    </lineage>
</organism>
<dbReference type="SMART" id="SM00644">
    <property type="entry name" value="Ami_2"/>
    <property type="match status" value="1"/>
</dbReference>
<gene>
    <name evidence="9" type="primary">AUGUSTUS-3.0.2_02789</name>
    <name evidence="9" type="ORF">TcasGA2_TC002789</name>
</gene>
<dbReference type="GO" id="GO:0008270">
    <property type="term" value="F:zinc ion binding"/>
    <property type="evidence" value="ECO:0007669"/>
    <property type="project" value="InterPro"/>
</dbReference>
<dbReference type="SUPFAM" id="SSF55846">
    <property type="entry name" value="N-acetylmuramoyl-L-alanine amidase-like"/>
    <property type="match status" value="1"/>
</dbReference>
<dbReference type="SMART" id="SM00701">
    <property type="entry name" value="PGRP"/>
    <property type="match status" value="1"/>
</dbReference>
<evidence type="ECO:0000256" key="6">
    <source>
        <dbReference type="SAM" id="Phobius"/>
    </source>
</evidence>
<keyword evidence="6" id="KW-0472">Membrane</keyword>
<evidence type="ECO:0000259" key="7">
    <source>
        <dbReference type="SMART" id="SM00644"/>
    </source>
</evidence>
<keyword evidence="3" id="KW-0391">Immunity</keyword>
<dbReference type="Proteomes" id="UP000007266">
    <property type="component" value="Linkage group 3"/>
</dbReference>
<name>A0A139WLK3_TRICA</name>
<evidence type="ECO:0000313" key="9">
    <source>
        <dbReference type="EMBL" id="KYB28764.1"/>
    </source>
</evidence>
<accession>A0A139WLK3</accession>
<feature type="region of interest" description="Disordered" evidence="5">
    <location>
        <begin position="18"/>
        <end position="42"/>
    </location>
</feature>
<feature type="domain" description="Peptidoglycan recognition protein family" evidence="8">
    <location>
        <begin position="103"/>
        <end position="242"/>
    </location>
</feature>
<dbReference type="PANTHER" id="PTHR11022">
    <property type="entry name" value="PEPTIDOGLYCAN RECOGNITION PROTEIN"/>
    <property type="match status" value="1"/>
</dbReference>
<keyword evidence="6" id="KW-0812">Transmembrane</keyword>
<feature type="compositionally biased region" description="Polar residues" evidence="5">
    <location>
        <begin position="18"/>
        <end position="39"/>
    </location>
</feature>
<reference evidence="9 10" key="2">
    <citation type="journal article" date="2010" name="Nucleic Acids Res.">
        <title>BeetleBase in 2010: revisions to provide comprehensive genomic information for Tribolium castaneum.</title>
        <authorList>
            <person name="Kim H.S."/>
            <person name="Murphy T."/>
            <person name="Xia J."/>
            <person name="Caragea D."/>
            <person name="Park Y."/>
            <person name="Beeman R.W."/>
            <person name="Lorenzen M.D."/>
            <person name="Butcher S."/>
            <person name="Manak J.R."/>
            <person name="Brown S.J."/>
        </authorList>
    </citation>
    <scope>GENOME REANNOTATION</scope>
    <source>
        <strain evidence="9 10">Georgia GA2</strain>
    </source>
</reference>
<feature type="transmembrane region" description="Helical" evidence="6">
    <location>
        <begin position="58"/>
        <end position="78"/>
    </location>
</feature>
<dbReference type="Pfam" id="PF01510">
    <property type="entry name" value="Amidase_2"/>
    <property type="match status" value="1"/>
</dbReference>
<dbReference type="GO" id="GO:0009253">
    <property type="term" value="P:peptidoglycan catabolic process"/>
    <property type="evidence" value="ECO:0007669"/>
    <property type="project" value="InterPro"/>
</dbReference>
<dbReference type="InterPro" id="IPR002502">
    <property type="entry name" value="Amidase_domain"/>
</dbReference>
<dbReference type="GO" id="GO:0008745">
    <property type="term" value="F:N-acetylmuramoyl-L-alanine amidase activity"/>
    <property type="evidence" value="ECO:0007669"/>
    <property type="project" value="InterPro"/>
</dbReference>
<evidence type="ECO:0000256" key="2">
    <source>
        <dbReference type="ARBA" id="ARBA00022588"/>
    </source>
</evidence>
<feature type="domain" description="N-acetylmuramoyl-L-alanine amidase" evidence="7">
    <location>
        <begin position="115"/>
        <end position="248"/>
    </location>
</feature>
<dbReference type="InterPro" id="IPR036505">
    <property type="entry name" value="Amidase/PGRP_sf"/>
</dbReference>
<evidence type="ECO:0000256" key="5">
    <source>
        <dbReference type="SAM" id="MobiDB-lite"/>
    </source>
</evidence>
<comment type="function">
    <text evidence="4">Peptidoglycan-recognition protein probably involved in innate immunity by binding to peptidoglycans (PGN) of bacteria and activating the prophenoloxidase (proPO) cascade immune response. Binds to 1,3-beta-D-glucan and PGN.</text>
</comment>
<reference evidence="9 10" key="1">
    <citation type="journal article" date="2008" name="Nature">
        <title>The genome of the model beetle and pest Tribolium castaneum.</title>
        <authorList>
            <consortium name="Tribolium Genome Sequencing Consortium"/>
            <person name="Richards S."/>
            <person name="Gibbs R.A."/>
            <person name="Weinstock G.M."/>
            <person name="Brown S.J."/>
            <person name="Denell R."/>
            <person name="Beeman R.W."/>
            <person name="Gibbs R."/>
            <person name="Beeman R.W."/>
            <person name="Brown S.J."/>
            <person name="Bucher G."/>
            <person name="Friedrich M."/>
            <person name="Grimmelikhuijzen C.J."/>
            <person name="Klingler M."/>
            <person name="Lorenzen M."/>
            <person name="Richards S."/>
            <person name="Roth S."/>
            <person name="Schroder R."/>
            <person name="Tautz D."/>
            <person name="Zdobnov E.M."/>
            <person name="Muzny D."/>
            <person name="Gibbs R.A."/>
            <person name="Weinstock G.M."/>
            <person name="Attaway T."/>
            <person name="Bell S."/>
            <person name="Buhay C.J."/>
            <person name="Chandrabose M.N."/>
            <person name="Chavez D."/>
            <person name="Clerk-Blankenburg K.P."/>
            <person name="Cree A."/>
            <person name="Dao M."/>
            <person name="Davis C."/>
            <person name="Chacko J."/>
            <person name="Dinh H."/>
            <person name="Dugan-Rocha S."/>
            <person name="Fowler G."/>
            <person name="Garner T.T."/>
            <person name="Garnes J."/>
            <person name="Gnirke A."/>
            <person name="Hawes A."/>
            <person name="Hernandez J."/>
            <person name="Hines S."/>
            <person name="Holder M."/>
            <person name="Hume J."/>
            <person name="Jhangiani S.N."/>
            <person name="Joshi V."/>
            <person name="Khan Z.M."/>
            <person name="Jackson L."/>
            <person name="Kovar C."/>
            <person name="Kowis A."/>
            <person name="Lee S."/>
            <person name="Lewis L.R."/>
            <person name="Margolis J."/>
            <person name="Morgan M."/>
            <person name="Nazareth L.V."/>
            <person name="Nguyen N."/>
            <person name="Okwuonu G."/>
            <person name="Parker D."/>
            <person name="Richards S."/>
            <person name="Ruiz S.J."/>
            <person name="Santibanez J."/>
            <person name="Savard J."/>
            <person name="Scherer S.E."/>
            <person name="Schneider B."/>
            <person name="Sodergren E."/>
            <person name="Tautz D."/>
            <person name="Vattahil S."/>
            <person name="Villasana D."/>
            <person name="White C.S."/>
            <person name="Wright R."/>
            <person name="Park Y."/>
            <person name="Beeman R.W."/>
            <person name="Lord J."/>
            <person name="Oppert B."/>
            <person name="Lorenzen M."/>
            <person name="Brown S."/>
            <person name="Wang L."/>
            <person name="Savard J."/>
            <person name="Tautz D."/>
            <person name="Richards S."/>
            <person name="Weinstock G."/>
            <person name="Gibbs R.A."/>
            <person name="Liu Y."/>
            <person name="Worley K."/>
            <person name="Weinstock G."/>
            <person name="Elsik C.G."/>
            <person name="Reese J.T."/>
            <person name="Elhaik E."/>
            <person name="Landan G."/>
            <person name="Graur D."/>
            <person name="Arensburger P."/>
            <person name="Atkinson P."/>
            <person name="Beeman R.W."/>
            <person name="Beidler J."/>
            <person name="Brown S.J."/>
            <person name="Demuth J.P."/>
            <person name="Drury D.W."/>
            <person name="Du Y.Z."/>
            <person name="Fujiwara H."/>
            <person name="Lorenzen M."/>
            <person name="Maselli V."/>
            <person name="Osanai M."/>
            <person name="Park Y."/>
            <person name="Robertson H.M."/>
            <person name="Tu Z."/>
            <person name="Wang J.J."/>
            <person name="Wang S."/>
            <person name="Richards S."/>
            <person name="Song H."/>
            <person name="Zhang L."/>
            <person name="Sodergren E."/>
            <person name="Werner D."/>
            <person name="Stanke M."/>
            <person name="Morgenstern B."/>
            <person name="Solovyev V."/>
            <person name="Kosarev P."/>
            <person name="Brown G."/>
            <person name="Chen H.C."/>
            <person name="Ermolaeva O."/>
            <person name="Hlavina W."/>
            <person name="Kapustin Y."/>
            <person name="Kiryutin B."/>
            <person name="Kitts P."/>
            <person name="Maglott D."/>
            <person name="Pruitt K."/>
            <person name="Sapojnikov V."/>
            <person name="Souvorov A."/>
            <person name="Mackey A.J."/>
            <person name="Waterhouse R.M."/>
            <person name="Wyder S."/>
            <person name="Zdobnov E.M."/>
            <person name="Zdobnov E.M."/>
            <person name="Wyder S."/>
            <person name="Kriventseva E.V."/>
            <person name="Kadowaki T."/>
            <person name="Bork P."/>
            <person name="Aranda M."/>
            <person name="Bao R."/>
            <person name="Beermann A."/>
            <person name="Berns N."/>
            <person name="Bolognesi R."/>
            <person name="Bonneton F."/>
            <person name="Bopp D."/>
            <person name="Brown S.J."/>
            <person name="Bucher G."/>
            <person name="Butts T."/>
            <person name="Chaumot A."/>
            <person name="Denell R.E."/>
            <person name="Ferrier D.E."/>
            <person name="Friedrich M."/>
            <person name="Gordon C.M."/>
            <person name="Jindra M."/>
            <person name="Klingler M."/>
            <person name="Lan Q."/>
            <person name="Lattorff H.M."/>
            <person name="Laudet V."/>
            <person name="von Levetsow C."/>
            <person name="Liu Z."/>
            <person name="Lutz R."/>
            <person name="Lynch J.A."/>
            <person name="da Fonseca R.N."/>
            <person name="Posnien N."/>
            <person name="Reuter R."/>
            <person name="Roth S."/>
            <person name="Savard J."/>
            <person name="Schinko J.B."/>
            <person name="Schmitt C."/>
            <person name="Schoppmeier M."/>
            <person name="Schroder R."/>
            <person name="Shippy T.D."/>
            <person name="Simonnet F."/>
            <person name="Marques-Souza H."/>
            <person name="Tautz D."/>
            <person name="Tomoyasu Y."/>
            <person name="Trauner J."/>
            <person name="Van der Zee M."/>
            <person name="Vervoort M."/>
            <person name="Wittkopp N."/>
            <person name="Wimmer E.A."/>
            <person name="Yang X."/>
            <person name="Jones A.K."/>
            <person name="Sattelle D.B."/>
            <person name="Ebert P.R."/>
            <person name="Nelson D."/>
            <person name="Scott J.G."/>
            <person name="Beeman R.W."/>
            <person name="Muthukrishnan S."/>
            <person name="Kramer K.J."/>
            <person name="Arakane Y."/>
            <person name="Beeman R.W."/>
            <person name="Zhu Q."/>
            <person name="Hogenkamp D."/>
            <person name="Dixit R."/>
            <person name="Oppert B."/>
            <person name="Jiang H."/>
            <person name="Zou Z."/>
            <person name="Marshall J."/>
            <person name="Elpidina E."/>
            <person name="Vinokurov K."/>
            <person name="Oppert C."/>
            <person name="Zou Z."/>
            <person name="Evans J."/>
            <person name="Lu Z."/>
            <person name="Zhao P."/>
            <person name="Sumathipala N."/>
            <person name="Altincicek B."/>
            <person name="Vilcinskas A."/>
            <person name="Williams M."/>
            <person name="Hultmark D."/>
            <person name="Hetru C."/>
            <person name="Jiang H."/>
            <person name="Grimmelikhuijzen C.J."/>
            <person name="Hauser F."/>
            <person name="Cazzamali G."/>
            <person name="Williamson M."/>
            <person name="Park Y."/>
            <person name="Li B."/>
            <person name="Tanaka Y."/>
            <person name="Predel R."/>
            <person name="Neupert S."/>
            <person name="Schachtner J."/>
            <person name="Verleyen P."/>
            <person name="Raible F."/>
            <person name="Bork P."/>
            <person name="Friedrich M."/>
            <person name="Walden K.K."/>
            <person name="Robertson H.M."/>
            <person name="Angeli S."/>
            <person name="Foret S."/>
            <person name="Bucher G."/>
            <person name="Schuetz S."/>
            <person name="Maleszka R."/>
            <person name="Wimmer E.A."/>
            <person name="Beeman R.W."/>
            <person name="Lorenzen M."/>
            <person name="Tomoyasu Y."/>
            <person name="Miller S.C."/>
            <person name="Grossmann D."/>
            <person name="Bucher G."/>
        </authorList>
    </citation>
    <scope>NUCLEOTIDE SEQUENCE [LARGE SCALE GENOMIC DNA]</scope>
    <source>
        <strain evidence="9 10">Georgia GA2</strain>
    </source>
</reference>
<dbReference type="PANTHER" id="PTHR11022:SF74">
    <property type="entry name" value="PEPTIDOGLYCAN-RECOGNITION PROTEIN SA"/>
    <property type="match status" value="1"/>
</dbReference>
<dbReference type="EMBL" id="KQ971321">
    <property type="protein sequence ID" value="KYB28764.1"/>
    <property type="molecule type" value="Genomic_DNA"/>
</dbReference>
<keyword evidence="10" id="KW-1185">Reference proteome</keyword>
<dbReference type="OMA" id="YVVFRIY"/>
<evidence type="ECO:0000256" key="1">
    <source>
        <dbReference type="ARBA" id="ARBA00007553"/>
    </source>
</evidence>
<dbReference type="Gene3D" id="3.40.80.10">
    <property type="entry name" value="Peptidoglycan recognition protein-like"/>
    <property type="match status" value="1"/>
</dbReference>
<dbReference type="GO" id="GO:0045087">
    <property type="term" value="P:innate immune response"/>
    <property type="evidence" value="ECO:0007669"/>
    <property type="project" value="UniProtKB-KW"/>
</dbReference>
<dbReference type="InterPro" id="IPR006619">
    <property type="entry name" value="PGRP_domain_met/bac"/>
</dbReference>
<dbReference type="AlphaFoldDB" id="A0A139WLK3"/>
<dbReference type="CDD" id="cd06583">
    <property type="entry name" value="PGRP"/>
    <property type="match status" value="1"/>
</dbReference>
<evidence type="ECO:0000256" key="3">
    <source>
        <dbReference type="ARBA" id="ARBA00022859"/>
    </source>
</evidence>
<dbReference type="FunFam" id="3.40.80.10:FF:000001">
    <property type="entry name" value="Peptidoglycan recognition protein 1"/>
    <property type="match status" value="1"/>
</dbReference>
<comment type="similarity">
    <text evidence="1">Belongs to the N-acetylmuramoyl-L-alanine amidase 2 family.</text>
</comment>
<evidence type="ECO:0000313" key="10">
    <source>
        <dbReference type="Proteomes" id="UP000007266"/>
    </source>
</evidence>
<evidence type="ECO:0000256" key="4">
    <source>
        <dbReference type="ARBA" id="ARBA00057187"/>
    </source>
</evidence>
<keyword evidence="2" id="KW-0399">Innate immunity</keyword>
<sequence>MCPLMKLIRVNSSRYRQKSDVVSRSQSGKLVKSESTCSDSPHAEKPKNSFLYSKHVKYLGISLVVIVILVTTTCVLILPRKTEKSPETPDTNTATPRLPLGPGAIIEKKIWGGRATLNFSKPLPHPTHFVIVSHTVTPTCSDFPACSQRVQSMQDYHVGNLKSPDIGYNFVIGGDGNAYVGRGWDIRNFHMDDSIGISFIGNFLHDHLTTEMISVAKKLLDEGVKSGKLARDYKLVAHNQTFRTESPGPNVYKEIKNWPHFDAGIYYSR</sequence>
<protein>
    <submittedName>
        <fullName evidence="9">Peptidoglycan-recognition protein SC2-like Protein</fullName>
    </submittedName>
</protein>
<keyword evidence="6" id="KW-1133">Transmembrane helix</keyword>
<proteinExistence type="inferred from homology"/>